<organism evidence="12 13">
    <name type="scientific">Oceanobacillus neutriphilus</name>
    <dbReference type="NCBI Taxonomy" id="531815"/>
    <lineage>
        <taxon>Bacteria</taxon>
        <taxon>Bacillati</taxon>
        <taxon>Bacillota</taxon>
        <taxon>Bacilli</taxon>
        <taxon>Bacillales</taxon>
        <taxon>Bacillaceae</taxon>
        <taxon>Oceanobacillus</taxon>
    </lineage>
</organism>
<evidence type="ECO:0000256" key="10">
    <source>
        <dbReference type="SAM" id="Phobius"/>
    </source>
</evidence>
<evidence type="ECO:0000256" key="4">
    <source>
        <dbReference type="ARBA" id="ARBA00022553"/>
    </source>
</evidence>
<dbReference type="GO" id="GO:0016301">
    <property type="term" value="F:kinase activity"/>
    <property type="evidence" value="ECO:0007669"/>
    <property type="project" value="UniProtKB-KW"/>
</dbReference>
<dbReference type="Gene3D" id="3.30.565.10">
    <property type="entry name" value="Histidine kinase-like ATPase, C-terminal domain"/>
    <property type="match status" value="1"/>
</dbReference>
<proteinExistence type="predicted"/>
<dbReference type="SUPFAM" id="SSF55874">
    <property type="entry name" value="ATPase domain of HSP90 chaperone/DNA topoisomerase II/histidine kinase"/>
    <property type="match status" value="1"/>
</dbReference>
<keyword evidence="10" id="KW-1133">Transmembrane helix</keyword>
<accession>A0ABQ2P253</accession>
<keyword evidence="10" id="KW-0472">Membrane</keyword>
<name>A0ABQ2P253_9BACI</name>
<keyword evidence="10" id="KW-0812">Transmembrane</keyword>
<evidence type="ECO:0000256" key="1">
    <source>
        <dbReference type="ARBA" id="ARBA00000085"/>
    </source>
</evidence>
<dbReference type="EMBL" id="BMLW01000019">
    <property type="protein sequence ID" value="GGP16377.1"/>
    <property type="molecule type" value="Genomic_DNA"/>
</dbReference>
<dbReference type="InterPro" id="IPR036097">
    <property type="entry name" value="HisK_dim/P_sf"/>
</dbReference>
<dbReference type="InterPro" id="IPR050351">
    <property type="entry name" value="BphY/WalK/GraS-like"/>
</dbReference>
<keyword evidence="8" id="KW-0067">ATP-binding</keyword>
<dbReference type="SMART" id="SM00388">
    <property type="entry name" value="HisKA"/>
    <property type="match status" value="1"/>
</dbReference>
<dbReference type="Pfam" id="PF02518">
    <property type="entry name" value="HATPase_c"/>
    <property type="match status" value="1"/>
</dbReference>
<evidence type="ECO:0000256" key="3">
    <source>
        <dbReference type="ARBA" id="ARBA00012438"/>
    </source>
</evidence>
<sequence length="343" mass="39076">MKNDKVLLLIIFQFFILTGTFIVDINSHSGDALKWSLYIILFLISTIFFILRFRYLTQLKRVNIELRRAVDGNVRTRLLTKHDKVLDEFVFSINELVEQLEKVQVQSIKSEKARKGILSGISHDIRTPLTSIIGYVDALKDDIAVSEAEKKAYLEIISRKANGLKQLIDELFHMAKIDADEITLKKEQLDFAEITRECLIEFLPDLEKKNMALKTIIPEEKYIITADCLSLKRIIGNLIKNAVHYGSEGKILGVELIETSKDYQLLIWDQGPGIAGEDMMHVFEKMYRGDQSRNLLSGGSGLGLSIAKTLVEKHHGKIWVESIPWKRTTFGFSIPKNNSSSFS</sequence>
<reference evidence="13" key="1">
    <citation type="journal article" date="2019" name="Int. J. Syst. Evol. Microbiol.">
        <title>The Global Catalogue of Microorganisms (GCM) 10K type strain sequencing project: providing services to taxonomists for standard genome sequencing and annotation.</title>
        <authorList>
            <consortium name="The Broad Institute Genomics Platform"/>
            <consortium name="The Broad Institute Genome Sequencing Center for Infectious Disease"/>
            <person name="Wu L."/>
            <person name="Ma J."/>
        </authorList>
    </citation>
    <scope>NUCLEOTIDE SEQUENCE [LARGE SCALE GENOMIC DNA]</scope>
    <source>
        <strain evidence="13">CGMCC 1.7693</strain>
    </source>
</reference>
<evidence type="ECO:0000256" key="8">
    <source>
        <dbReference type="ARBA" id="ARBA00022840"/>
    </source>
</evidence>
<dbReference type="InterPro" id="IPR005467">
    <property type="entry name" value="His_kinase_dom"/>
</dbReference>
<feature type="domain" description="Histidine kinase" evidence="11">
    <location>
        <begin position="120"/>
        <end position="338"/>
    </location>
</feature>
<keyword evidence="7 12" id="KW-0418">Kinase</keyword>
<protein>
    <recommendedName>
        <fullName evidence="3">histidine kinase</fullName>
        <ecNumber evidence="3">2.7.13.3</ecNumber>
    </recommendedName>
</protein>
<dbReference type="CDD" id="cd00082">
    <property type="entry name" value="HisKA"/>
    <property type="match status" value="1"/>
</dbReference>
<dbReference type="SUPFAM" id="SSF47384">
    <property type="entry name" value="Homodimeric domain of signal transducing histidine kinase"/>
    <property type="match status" value="1"/>
</dbReference>
<dbReference type="Gene3D" id="1.10.287.130">
    <property type="match status" value="1"/>
</dbReference>
<dbReference type="PROSITE" id="PS50109">
    <property type="entry name" value="HIS_KIN"/>
    <property type="match status" value="1"/>
</dbReference>
<comment type="catalytic activity">
    <reaction evidence="1">
        <text>ATP + protein L-histidine = ADP + protein N-phospho-L-histidine.</text>
        <dbReference type="EC" id="2.7.13.3"/>
    </reaction>
</comment>
<evidence type="ECO:0000313" key="12">
    <source>
        <dbReference type="EMBL" id="GGP16377.1"/>
    </source>
</evidence>
<comment type="caution">
    <text evidence="12">The sequence shown here is derived from an EMBL/GenBank/DDBJ whole genome shotgun (WGS) entry which is preliminary data.</text>
</comment>
<dbReference type="Pfam" id="PF00512">
    <property type="entry name" value="HisKA"/>
    <property type="match status" value="1"/>
</dbReference>
<dbReference type="InterPro" id="IPR004358">
    <property type="entry name" value="Sig_transdc_His_kin-like_C"/>
</dbReference>
<dbReference type="InterPro" id="IPR036890">
    <property type="entry name" value="HATPase_C_sf"/>
</dbReference>
<dbReference type="InterPro" id="IPR003661">
    <property type="entry name" value="HisK_dim/P_dom"/>
</dbReference>
<feature type="transmembrane region" description="Helical" evidence="10">
    <location>
        <begin position="32"/>
        <end position="51"/>
    </location>
</feature>
<evidence type="ECO:0000313" key="13">
    <source>
        <dbReference type="Proteomes" id="UP000641206"/>
    </source>
</evidence>
<evidence type="ECO:0000256" key="9">
    <source>
        <dbReference type="ARBA" id="ARBA00023012"/>
    </source>
</evidence>
<evidence type="ECO:0000256" key="6">
    <source>
        <dbReference type="ARBA" id="ARBA00022741"/>
    </source>
</evidence>
<evidence type="ECO:0000256" key="7">
    <source>
        <dbReference type="ARBA" id="ARBA00022777"/>
    </source>
</evidence>
<dbReference type="PANTHER" id="PTHR45453">
    <property type="entry name" value="PHOSPHATE REGULON SENSOR PROTEIN PHOR"/>
    <property type="match status" value="1"/>
</dbReference>
<comment type="subcellular location">
    <subcellularLocation>
        <location evidence="2">Membrane</location>
    </subcellularLocation>
</comment>
<dbReference type="Proteomes" id="UP000641206">
    <property type="component" value="Unassembled WGS sequence"/>
</dbReference>
<dbReference type="SMART" id="SM00387">
    <property type="entry name" value="HATPase_c"/>
    <property type="match status" value="1"/>
</dbReference>
<dbReference type="PRINTS" id="PR00344">
    <property type="entry name" value="BCTRLSENSOR"/>
</dbReference>
<keyword evidence="4" id="KW-0597">Phosphoprotein</keyword>
<keyword evidence="9" id="KW-0902">Two-component regulatory system</keyword>
<evidence type="ECO:0000256" key="2">
    <source>
        <dbReference type="ARBA" id="ARBA00004370"/>
    </source>
</evidence>
<dbReference type="InterPro" id="IPR003594">
    <property type="entry name" value="HATPase_dom"/>
</dbReference>
<dbReference type="PANTHER" id="PTHR45453:SF1">
    <property type="entry name" value="PHOSPHATE REGULON SENSOR PROTEIN PHOR"/>
    <property type="match status" value="1"/>
</dbReference>
<dbReference type="EC" id="2.7.13.3" evidence="3"/>
<keyword evidence="5" id="KW-0808">Transferase</keyword>
<evidence type="ECO:0000259" key="11">
    <source>
        <dbReference type="PROSITE" id="PS50109"/>
    </source>
</evidence>
<keyword evidence="13" id="KW-1185">Reference proteome</keyword>
<evidence type="ECO:0000256" key="5">
    <source>
        <dbReference type="ARBA" id="ARBA00022679"/>
    </source>
</evidence>
<gene>
    <name evidence="12" type="ORF">GCM10011346_48180</name>
</gene>
<keyword evidence="6" id="KW-0547">Nucleotide-binding</keyword>
<dbReference type="RefSeq" id="WP_188737973.1">
    <property type="nucleotide sequence ID" value="NZ_BMLW01000019.1"/>
</dbReference>